<keyword evidence="3" id="KW-1185">Reference proteome</keyword>
<feature type="region of interest" description="Disordered" evidence="1">
    <location>
        <begin position="58"/>
        <end position="140"/>
    </location>
</feature>
<dbReference type="InParanoid" id="A0A0C2WSR3"/>
<reference evidence="2 3" key="1">
    <citation type="submission" date="2014-04" db="EMBL/GenBank/DDBJ databases">
        <title>Evolutionary Origins and Diversification of the Mycorrhizal Mutualists.</title>
        <authorList>
            <consortium name="DOE Joint Genome Institute"/>
            <consortium name="Mycorrhizal Genomics Consortium"/>
            <person name="Kohler A."/>
            <person name="Kuo A."/>
            <person name="Nagy L.G."/>
            <person name="Floudas D."/>
            <person name="Copeland A."/>
            <person name="Barry K.W."/>
            <person name="Cichocki N."/>
            <person name="Veneault-Fourrey C."/>
            <person name="LaButti K."/>
            <person name="Lindquist E.A."/>
            <person name="Lipzen A."/>
            <person name="Lundell T."/>
            <person name="Morin E."/>
            <person name="Murat C."/>
            <person name="Riley R."/>
            <person name="Ohm R."/>
            <person name="Sun H."/>
            <person name="Tunlid A."/>
            <person name="Henrissat B."/>
            <person name="Grigoriev I.V."/>
            <person name="Hibbett D.S."/>
            <person name="Martin F."/>
        </authorList>
    </citation>
    <scope>NUCLEOTIDE SEQUENCE [LARGE SCALE GENOMIC DNA]</scope>
    <source>
        <strain evidence="2 3">Koide BX008</strain>
    </source>
</reference>
<dbReference type="EMBL" id="KN818316">
    <property type="protein sequence ID" value="KIL59388.1"/>
    <property type="molecule type" value="Genomic_DNA"/>
</dbReference>
<name>A0A0C2WSR3_AMAMK</name>
<feature type="compositionally biased region" description="Low complexity" evidence="1">
    <location>
        <begin position="65"/>
        <end position="77"/>
    </location>
</feature>
<accession>A0A0C2WSR3</accession>
<sequence>MLRLIDWCIGVRLPATTRKENNMEAWRQYGGFYRLVDFTTSWTYDTPPIETRTLTTLPIPPTEPITPITSSQPISPIAVPSLEQPSPLLSNFHDAQGDTGSTGADSSWRHSVLRPIVSLPDTSPSPGNSSERNARSAERVGDLELDDIGLGLQMGPEINTGNYDDNDLTSYSYGGGGGMGGIGLELLGLEAEATLDSPGSSQFRSRQVQSMATVEVPMTTATRKERKKTFRLVKKWFSSGKSRFVMCLGGKLISCDGSETEFE</sequence>
<gene>
    <name evidence="2" type="ORF">M378DRAFT_1007835</name>
</gene>
<dbReference type="AlphaFoldDB" id="A0A0C2WSR3"/>
<evidence type="ECO:0000256" key="1">
    <source>
        <dbReference type="SAM" id="MobiDB-lite"/>
    </source>
</evidence>
<dbReference type="Proteomes" id="UP000054549">
    <property type="component" value="Unassembled WGS sequence"/>
</dbReference>
<protein>
    <submittedName>
        <fullName evidence="2">Uncharacterized protein</fullName>
    </submittedName>
</protein>
<organism evidence="2 3">
    <name type="scientific">Amanita muscaria (strain Koide BX008)</name>
    <dbReference type="NCBI Taxonomy" id="946122"/>
    <lineage>
        <taxon>Eukaryota</taxon>
        <taxon>Fungi</taxon>
        <taxon>Dikarya</taxon>
        <taxon>Basidiomycota</taxon>
        <taxon>Agaricomycotina</taxon>
        <taxon>Agaricomycetes</taxon>
        <taxon>Agaricomycetidae</taxon>
        <taxon>Agaricales</taxon>
        <taxon>Pluteineae</taxon>
        <taxon>Amanitaceae</taxon>
        <taxon>Amanita</taxon>
    </lineage>
</organism>
<feature type="compositionally biased region" description="Polar residues" evidence="1">
    <location>
        <begin position="120"/>
        <end position="131"/>
    </location>
</feature>
<evidence type="ECO:0000313" key="3">
    <source>
        <dbReference type="Proteomes" id="UP000054549"/>
    </source>
</evidence>
<proteinExistence type="predicted"/>
<evidence type="ECO:0000313" key="2">
    <source>
        <dbReference type="EMBL" id="KIL59388.1"/>
    </source>
</evidence>
<dbReference type="HOGENOM" id="CLU_1057582_0_0_1"/>